<feature type="compositionally biased region" description="Basic and acidic residues" evidence="1">
    <location>
        <begin position="291"/>
        <end position="306"/>
    </location>
</feature>
<proteinExistence type="predicted"/>
<protein>
    <recommendedName>
        <fullName evidence="4">BZIP domain-containing protein</fullName>
    </recommendedName>
</protein>
<organism evidence="2 3">
    <name type="scientific">Vanrija albida</name>
    <dbReference type="NCBI Taxonomy" id="181172"/>
    <lineage>
        <taxon>Eukaryota</taxon>
        <taxon>Fungi</taxon>
        <taxon>Dikarya</taxon>
        <taxon>Basidiomycota</taxon>
        <taxon>Agaricomycotina</taxon>
        <taxon>Tremellomycetes</taxon>
        <taxon>Trichosporonales</taxon>
        <taxon>Trichosporonaceae</taxon>
        <taxon>Vanrija</taxon>
    </lineage>
</organism>
<evidence type="ECO:0000313" key="3">
    <source>
        <dbReference type="Proteomes" id="UP001565368"/>
    </source>
</evidence>
<evidence type="ECO:0000313" key="2">
    <source>
        <dbReference type="EMBL" id="KAL1409973.1"/>
    </source>
</evidence>
<dbReference type="Proteomes" id="UP001565368">
    <property type="component" value="Unassembled WGS sequence"/>
</dbReference>
<keyword evidence="3" id="KW-1185">Reference proteome</keyword>
<evidence type="ECO:0000256" key="1">
    <source>
        <dbReference type="SAM" id="MobiDB-lite"/>
    </source>
</evidence>
<reference evidence="2 3" key="1">
    <citation type="submission" date="2023-08" db="EMBL/GenBank/DDBJ databases">
        <title>Annotated Genome Sequence of Vanrija albida AlHP1.</title>
        <authorList>
            <person name="Herzog R."/>
        </authorList>
    </citation>
    <scope>NUCLEOTIDE SEQUENCE [LARGE SCALE GENOMIC DNA]</scope>
    <source>
        <strain evidence="2 3">AlHP1</strain>
    </source>
</reference>
<feature type="region of interest" description="Disordered" evidence="1">
    <location>
        <begin position="1"/>
        <end position="40"/>
    </location>
</feature>
<comment type="caution">
    <text evidence="2">The sequence shown here is derived from an EMBL/GenBank/DDBJ whole genome shotgun (WGS) entry which is preliminary data.</text>
</comment>
<accession>A0ABR3Q5G8</accession>
<evidence type="ECO:0008006" key="4">
    <source>
        <dbReference type="Google" id="ProtNLM"/>
    </source>
</evidence>
<sequence>MASVPPRVTALDTGLDADQHPRVHRASAPTSHLEHDPNEISFELPENRGRLHVSLSWLPPREDSKPKSHSAPTAATGDKRKESTPEPLRRPLPSVLDELRSPNVYHGHPDMRARAESLASSLMSERHTMPGREPQNWHKDVHPYLPAPVGPMSSVPMPAAAPVFTLPTAIPMVPVMQVVPIQYAHWGFPAAPAGVPLMPYGNGSVVDLTQPAYAYMPVPSGQYLMPPMAGEAAGLSRRLSEAQRVYDREKAERRRQRTARRDERERREAEKNTLRSPETGGAKAKSGAEGGKAEAKSGGEGSRIEAKSGGGGGGSGKR</sequence>
<feature type="region of interest" description="Disordered" evidence="1">
    <location>
        <begin position="235"/>
        <end position="318"/>
    </location>
</feature>
<feature type="compositionally biased region" description="Basic and acidic residues" evidence="1">
    <location>
        <begin position="238"/>
        <end position="252"/>
    </location>
</feature>
<feature type="region of interest" description="Disordered" evidence="1">
    <location>
        <begin position="58"/>
        <end position="108"/>
    </location>
</feature>
<feature type="compositionally biased region" description="Basic and acidic residues" evidence="1">
    <location>
        <begin position="259"/>
        <end position="273"/>
    </location>
</feature>
<dbReference type="EMBL" id="JBBXJM010000003">
    <property type="protein sequence ID" value="KAL1409973.1"/>
    <property type="molecule type" value="Genomic_DNA"/>
</dbReference>
<gene>
    <name evidence="2" type="ORF">Q8F55_003972</name>
</gene>
<feature type="compositionally biased region" description="Basic and acidic residues" evidence="1">
    <location>
        <begin position="77"/>
        <end position="89"/>
    </location>
</feature>
<name>A0ABR3Q5G8_9TREE</name>
<dbReference type="RefSeq" id="XP_069209917.1">
    <property type="nucleotide sequence ID" value="XM_069352499.1"/>
</dbReference>
<dbReference type="GeneID" id="95985015"/>
<feature type="compositionally biased region" description="Gly residues" evidence="1">
    <location>
        <begin position="308"/>
        <end position="318"/>
    </location>
</feature>